<evidence type="ECO:0000313" key="1">
    <source>
        <dbReference type="EMBL" id="KAI0041469.1"/>
    </source>
</evidence>
<comment type="caution">
    <text evidence="1">The sequence shown here is derived from an EMBL/GenBank/DDBJ whole genome shotgun (WGS) entry which is preliminary data.</text>
</comment>
<reference evidence="1" key="1">
    <citation type="submission" date="2021-02" db="EMBL/GenBank/DDBJ databases">
        <authorList>
            <consortium name="DOE Joint Genome Institute"/>
            <person name="Ahrendt S."/>
            <person name="Looney B.P."/>
            <person name="Miyauchi S."/>
            <person name="Morin E."/>
            <person name="Drula E."/>
            <person name="Courty P.E."/>
            <person name="Chicoki N."/>
            <person name="Fauchery L."/>
            <person name="Kohler A."/>
            <person name="Kuo A."/>
            <person name="Labutti K."/>
            <person name="Pangilinan J."/>
            <person name="Lipzen A."/>
            <person name="Riley R."/>
            <person name="Andreopoulos W."/>
            <person name="He G."/>
            <person name="Johnson J."/>
            <person name="Barry K.W."/>
            <person name="Grigoriev I.V."/>
            <person name="Nagy L."/>
            <person name="Hibbett D."/>
            <person name="Henrissat B."/>
            <person name="Matheny P.B."/>
            <person name="Labbe J."/>
            <person name="Martin F."/>
        </authorList>
    </citation>
    <scope>NUCLEOTIDE SEQUENCE</scope>
    <source>
        <strain evidence="1">FP105234-sp</strain>
    </source>
</reference>
<dbReference type="EMBL" id="MU276121">
    <property type="protein sequence ID" value="KAI0041469.1"/>
    <property type="molecule type" value="Genomic_DNA"/>
</dbReference>
<gene>
    <name evidence="1" type="ORF">FA95DRAFT_693948</name>
</gene>
<evidence type="ECO:0000313" key="2">
    <source>
        <dbReference type="Proteomes" id="UP000814033"/>
    </source>
</evidence>
<reference evidence="1" key="2">
    <citation type="journal article" date="2022" name="New Phytol.">
        <title>Evolutionary transition to the ectomycorrhizal habit in the genomes of a hyperdiverse lineage of mushroom-forming fungi.</title>
        <authorList>
            <person name="Looney B."/>
            <person name="Miyauchi S."/>
            <person name="Morin E."/>
            <person name="Drula E."/>
            <person name="Courty P.E."/>
            <person name="Kohler A."/>
            <person name="Kuo A."/>
            <person name="LaButti K."/>
            <person name="Pangilinan J."/>
            <person name="Lipzen A."/>
            <person name="Riley R."/>
            <person name="Andreopoulos W."/>
            <person name="He G."/>
            <person name="Johnson J."/>
            <person name="Nolan M."/>
            <person name="Tritt A."/>
            <person name="Barry K.W."/>
            <person name="Grigoriev I.V."/>
            <person name="Nagy L.G."/>
            <person name="Hibbett D."/>
            <person name="Henrissat B."/>
            <person name="Matheny P.B."/>
            <person name="Labbe J."/>
            <person name="Martin F.M."/>
        </authorList>
    </citation>
    <scope>NUCLEOTIDE SEQUENCE</scope>
    <source>
        <strain evidence="1">FP105234-sp</strain>
    </source>
</reference>
<proteinExistence type="predicted"/>
<sequence length="56" mass="6536">MTTFSSAYLELFMLLLAVRKLLHICLSPRSQWRTCHGRDEVSCWSCWIVSVLNFVS</sequence>
<dbReference type="Proteomes" id="UP000814033">
    <property type="component" value="Unassembled WGS sequence"/>
</dbReference>
<protein>
    <submittedName>
        <fullName evidence="1">Uncharacterized protein</fullName>
    </submittedName>
</protein>
<name>A0ACB8RBB8_9AGAM</name>
<accession>A0ACB8RBB8</accession>
<keyword evidence="2" id="KW-1185">Reference proteome</keyword>
<organism evidence="1 2">
    <name type="scientific">Auriscalpium vulgare</name>
    <dbReference type="NCBI Taxonomy" id="40419"/>
    <lineage>
        <taxon>Eukaryota</taxon>
        <taxon>Fungi</taxon>
        <taxon>Dikarya</taxon>
        <taxon>Basidiomycota</taxon>
        <taxon>Agaricomycotina</taxon>
        <taxon>Agaricomycetes</taxon>
        <taxon>Russulales</taxon>
        <taxon>Auriscalpiaceae</taxon>
        <taxon>Auriscalpium</taxon>
    </lineage>
</organism>